<dbReference type="AlphaFoldDB" id="A0A378T816"/>
<reference evidence="1 2" key="1">
    <citation type="submission" date="2018-06" db="EMBL/GenBank/DDBJ databases">
        <authorList>
            <consortium name="Pathogen Informatics"/>
            <person name="Doyle S."/>
        </authorList>
    </citation>
    <scope>NUCLEOTIDE SEQUENCE [LARGE SCALE GENOMIC DNA]</scope>
    <source>
        <strain evidence="1 2">NCTC10359</strain>
    </source>
</reference>
<dbReference type="Proteomes" id="UP000254437">
    <property type="component" value="Unassembled WGS sequence"/>
</dbReference>
<name>A0A378T816_MORLA</name>
<accession>A0A378T816</accession>
<evidence type="ECO:0000313" key="1">
    <source>
        <dbReference type="EMBL" id="STZ56013.1"/>
    </source>
</evidence>
<gene>
    <name evidence="1" type="ORF">NCTC10359_00614</name>
</gene>
<organism evidence="1 2">
    <name type="scientific">Moraxella lacunata</name>
    <dbReference type="NCBI Taxonomy" id="477"/>
    <lineage>
        <taxon>Bacteria</taxon>
        <taxon>Pseudomonadati</taxon>
        <taxon>Pseudomonadota</taxon>
        <taxon>Gammaproteobacteria</taxon>
        <taxon>Moraxellales</taxon>
        <taxon>Moraxellaceae</taxon>
        <taxon>Moraxella</taxon>
    </lineage>
</organism>
<evidence type="ECO:0000313" key="2">
    <source>
        <dbReference type="Proteomes" id="UP000254437"/>
    </source>
</evidence>
<sequence>MNQNTTSHPQNRNNLTDTAIAGALSETVSRHGLAGAEFLKGLRGVDYETGQIFDRSLRSVAQGKLNPNYYEQNLKQQAGFSAEIASVSQKNAQAIINGDYSRFLRSEDMAGYGKNHNIVDIVELMDGQEVSTSQMKFVSNYENLLKKIAKRNSGDKNDLSRYLDVDRLEMPSEQVEQAKAYCREQAKSLKQQADKARQQGDFTKADTLSQQAQNFERLESKISDSGMTTEQAIAYRLNPEWETIKDIGRVSHQAGVQGAKFGVAIGGSISLVTNIIAYKSGNKELGQAVLDTGADTLKSAGMGYSTAFTGTAIKSYMTQSTSEVVRNLSKTALPAMIVSACLATSKSIASYAKGEIDEGTLMQEMGISVTGMLSSAMFTTIGQIAIPIPVLGGLIGGMVGYALTNTFYQSFFDVLKDKNIARERRMLIEMQCNTAKILAQRYRTVLQETFEQKSIELDTQTKKLLATFNADLTADEFCQNINEFAKFLGKDLPIKNLKELDDIMLSDEPLII</sequence>
<protein>
    <submittedName>
        <fullName evidence="1">Uncharacterized protein</fullName>
    </submittedName>
</protein>
<proteinExistence type="predicted"/>
<dbReference type="RefSeq" id="WP_115005382.1">
    <property type="nucleotide sequence ID" value="NZ_UGQU01000001.1"/>
</dbReference>
<dbReference type="EMBL" id="UGQU01000001">
    <property type="protein sequence ID" value="STZ56013.1"/>
    <property type="molecule type" value="Genomic_DNA"/>
</dbReference>